<reference evidence="7" key="1">
    <citation type="submission" date="2021-09" db="EMBL/GenBank/DDBJ databases">
        <title>Genomic analysis of Ralstonia spp.</title>
        <authorList>
            <person name="Aburjaile F."/>
            <person name="Ariute J.C."/>
            <person name="Pais A.K.L."/>
            <person name="Albuquerque G.M.R."/>
            <person name="Silva A.M.F."/>
            <person name="Brenig B."/>
            <person name="Azevedo V."/>
            <person name="Matiuzzi M."/>
            <person name="Ramos R."/>
            <person name="Goes-Neto A."/>
            <person name="Soares S."/>
            <person name="Iseppon A.M.B."/>
            <person name="Souza E."/>
            <person name="Gama M."/>
        </authorList>
    </citation>
    <scope>NUCLEOTIDE SEQUENCE</scope>
    <source>
        <strain evidence="7">B4</strain>
    </source>
</reference>
<feature type="domain" description="Carrier" evidence="6">
    <location>
        <begin position="2126"/>
        <end position="2200"/>
    </location>
</feature>
<dbReference type="Gene3D" id="3.30.559.30">
    <property type="entry name" value="Nonribosomal peptide synthetase, condensation domain"/>
    <property type="match status" value="5"/>
</dbReference>
<dbReference type="FunFam" id="1.10.1200.10:FF:000016">
    <property type="entry name" value="Non-ribosomal peptide synthase"/>
    <property type="match status" value="3"/>
</dbReference>
<evidence type="ECO:0000313" key="8">
    <source>
        <dbReference type="Proteomes" id="UP001143674"/>
    </source>
</evidence>
<dbReference type="GO" id="GO:0047527">
    <property type="term" value="F:2,3-dihydroxybenzoate-serine ligase activity"/>
    <property type="evidence" value="ECO:0007669"/>
    <property type="project" value="TreeGrafter"/>
</dbReference>
<dbReference type="Proteomes" id="UP001143674">
    <property type="component" value="Unassembled WGS sequence"/>
</dbReference>
<dbReference type="InterPro" id="IPR036736">
    <property type="entry name" value="ACP-like_sf"/>
</dbReference>
<feature type="domain" description="Carrier" evidence="6">
    <location>
        <begin position="3203"/>
        <end position="3278"/>
    </location>
</feature>
<evidence type="ECO:0000256" key="4">
    <source>
        <dbReference type="ARBA" id="ARBA00022553"/>
    </source>
</evidence>
<dbReference type="InterPro" id="IPR029058">
    <property type="entry name" value="AB_hydrolase_fold"/>
</dbReference>
<feature type="domain" description="Carrier" evidence="6">
    <location>
        <begin position="1070"/>
        <end position="1145"/>
    </location>
</feature>
<dbReference type="GO" id="GO:0072330">
    <property type="term" value="P:monocarboxylic acid biosynthetic process"/>
    <property type="evidence" value="ECO:0007669"/>
    <property type="project" value="UniProtKB-ARBA"/>
</dbReference>
<organism evidence="7 8">
    <name type="scientific">Ralstonia solanacearum</name>
    <name type="common">Pseudomonas solanacearum</name>
    <dbReference type="NCBI Taxonomy" id="305"/>
    <lineage>
        <taxon>Bacteria</taxon>
        <taxon>Pseudomonadati</taxon>
        <taxon>Pseudomonadota</taxon>
        <taxon>Betaproteobacteria</taxon>
        <taxon>Burkholderiales</taxon>
        <taxon>Burkholderiaceae</taxon>
        <taxon>Ralstonia</taxon>
        <taxon>Ralstonia solanacearum species complex</taxon>
    </lineage>
</organism>
<dbReference type="SUPFAM" id="SSF52777">
    <property type="entry name" value="CoA-dependent acyltransferases"/>
    <property type="match status" value="10"/>
</dbReference>
<dbReference type="CDD" id="cd17646">
    <property type="entry name" value="A_NRPS_AB3403-like"/>
    <property type="match status" value="1"/>
</dbReference>
<dbReference type="RefSeq" id="WP_247589250.1">
    <property type="nucleotide sequence ID" value="NZ_JAIVEX010000001.1"/>
</dbReference>
<dbReference type="SUPFAM" id="SSF56801">
    <property type="entry name" value="Acetyl-CoA synthetase-like"/>
    <property type="match status" value="5"/>
</dbReference>
<keyword evidence="5" id="KW-0436">Ligase</keyword>
<dbReference type="PROSITE" id="PS00455">
    <property type="entry name" value="AMP_BINDING"/>
    <property type="match status" value="5"/>
</dbReference>
<dbReference type="InterPro" id="IPR020845">
    <property type="entry name" value="AMP-binding_CS"/>
</dbReference>
<dbReference type="Gene3D" id="3.40.50.1820">
    <property type="entry name" value="alpha/beta hydrolase"/>
    <property type="match status" value="2"/>
</dbReference>
<dbReference type="FunFam" id="3.40.50.12780:FF:000012">
    <property type="entry name" value="Non-ribosomal peptide synthetase"/>
    <property type="match status" value="4"/>
</dbReference>
<dbReference type="Gene3D" id="1.10.10.1830">
    <property type="entry name" value="Non-ribosomal peptide synthase, adenylation domain"/>
    <property type="match status" value="1"/>
</dbReference>
<sequence length="5963" mass="646283">MELFARLKEEGVQFSVKDGSLVVRGNRQSLSDPAVAAALREHKAALIELIQSGAGAGTQADEALSPPGIEAGCERITPAMLPLATLSQEAIDRIVSQVPGGGANIEDIYPLAPLQEGILYHHLAAEQGDPYVLHAMFGMADRERVDAFAQALQAVIDRHPILRTAVVWQGLDEPMQVVWRQARLGVEETAPEAGADLADALRATFDPRRRRLLAIGQAPLMKLVYARDAVTGRCVAMLLFHHLVLDHLALERVRQEMQAHLSGQAAWLPPVVPYRNYVAQARQRAGQAAHEAFFREMLGDVEAPTLPFGLQDVQGDGGAIEEATLRLDAALSRRLRQQARQAGVSAASLHHLAWARVVAALSGRDDVVFGTVLMGRLQGGRSAERVLGLFINTLPLRVAVHGQDVLAGARAVHAQLSALLGHEHAPLALAQRCSGVAAPQPLFSALLNYRHSALPDAAQATPPAWSGIDVLEMKERTNYPLTVSVDDLGDGFELNVQSAAGIDPERVADYLETALVSLTGALERGGREPLHGLAVLPAAERHRVLERWNGTARDYPRQPSLSALFEAQVARAPEAIAIEQGERQLSYRALNALAGRLACRLRELGVKPGDPVALLLDRSIELVAGELAILKCGAVYVPLDRGAPQARLRFLLEDVAAGVLLTTSGLDAPALDGLRRVDVDVDASSGDNAVDAGLPPVPGGEAAACVMYTSGSTGLPKGVVVPHRAIGRLVLNNGYAAFDADDRVAFASNPAFDASTLDVWAPLLNGGRIVIFDQPTLLAPEHFAQALRRGKVSVLWMTAGLFHQYAPTLIGVFPQLRYLFVGGDVLDPAMIAKVLREGAPQHLLNGYGPTETTTFATTHVIDAITAGRSIPIGRPIANTQIYVLDAHGQPVPVGATGEIYIGGAGVGLGYLKRPELTAERFVANPFHGEGRERMYRTGDLGRWLSDGSLEYQGRADAQVKLRGFRIELGEIEARLSQCAGVREAVVTVREDVPGQPRLVAYYVGSEANVSGEAIEAQALREQLQGSLPEYMVPAAYVRLERLPLTPNGKLDRKGLPAPEGQAYASTAYEAPQGEVEVALAGIWQTLLGVDRVGRHDDFFALGGHSLQAVRLVAQVRTQLGAELGLTELFAQPSLSAVAQAIVRGQGSALPAITAADRSEALPLSFAQQRLWFLAQMEGGSEAYHIPVGLRLTGELDEGALRRSLDRIVARHEALRTRFETRDGQAVQRVVPADVGLMLDWVDLQGQAERELALAALSEREANAPFDLEQGPLIRGRLVKLGEQEHVLLITMHHIVSDGWSQGVLARELGMLYEAYRAGKADPLPVLPIQYADYAVWQRRWLEGEALQRQGAYWEQALAGAPTLLSLPTDRARPAQQDCAGGSVAVVFDEELSAGLKKLSQRHGTTLFMTVLAGWSALLSRLSGQEEVVVGSPVANRTRSEVEALIGFFVNTLALRVEVGSGVTVSELLGRVKGRVLEAQAHQDLPFEQVVERVRPVRSLSHSPVFQAALSWLNAEAVGLNLELEGLMIEGVEAGQAAAKFDLTLELRETAEGIAGSLDYATALFDRATIERYVGYLQRLLKSMTADDSQEVGRIALLGEEERARLLESWNETEAAYPQASTIHGLFEAQVRRTPEAIAVEYEGQRVSYAELNARANRVAHALIGLGVGPDARVGLCAERSVELVIGLLGILKAGGGYVPLDPSYPLERLAYMLEDSAPVAVLAQPNTLVQLGALSVPVLDLEGALEGEAEHDPQVEGLEPHHLAYVIYTSGSTGQPKGVMNAHRGVVNRLWWAQETYRLDADDRVLQKTPFGFDVSVWELFWPLLAGARLVMARPEGHKDPAYLAETIEQAGITTLHFVPSMLQLFLEQVEAGRCQGLRRILCSGEALPHASQQRCLARFPQSELHNLYGPTEAAIDVTSWQCNAEIHPGIVPIGRPIANTQIYVLDAHGQPVPLGVTGEIYIGGVGVARGYLNRPELTAERFVANPFHGEGRERMYRTGDLGRWLPDGSLEYQGRADAQVKLRGFRIELGEIDARLSQCEGVREAVVMVREDMPGEPRLVAYYVSGEAIEAQALREQLQSSLPEYMVPAAYARLDRLPLTPNGKLDRKGLPAPDGQAYASTAYEAPQGEVEQALAGIWQTLLGVERVGRHDDFFALGGHSLQAVRLMSLIEQAGWRADVSSLFLQPTLAGFSASVTVADAAALPANHIEPGCPRITPSMLPLASLSQEAIDRIATHVPGGAANIEDLYPLAPLQEGILYHHLVAKQRDPYLLSALFSLDSHARLEAFAQGLQSLIARHTILRTAVIWEGLDEPMQVVWRQAALESHQVWLDDADGDMATQLKQSFDQGHHNLDLRQAPLMRLVFAEDATKRRWVAMLVFHHMVDDATSLKVLRTEFEAYLTDAARHLPRAIPFRNYVARTRQAIAGKTHEAFFREMLADVVEPTLPFGLQDVQGDDLAIEQATRRLGRPLSRRLRQQARLLKVSAASLHHLAWARVVGATSGREDVVFGTVLMGRSQGGRGAEHAVGMFINTLPLRVPLGDRMVCAGARDTHVRLAALMGHEYAPLASAQRCSGVAAPLPLFSALLNYRQNMQLDLADAVSAAWEGIDVLGMDERTNYPLTAVVDDLGEDFGLTVQSVPGMDAERIVDYLETALASLVTSLERGGHEPLRSLAVLPEAERHRQIEAWNRTDAAYAVESTLPGLIEAQAARTPDAIAVEHGASKLSYRELDSQANRLAHRLMAQGVGPDARVGLCVERGLPMVIGVLGILKAGGAYVPLDPSYPQERLVYMLEDSAPVAVVAQSGTRDRLGERPVAVIDLDEADWQAEAAHRPEVSGLSSHHAAYVIYTSGSTGRPKGVTVEHRQVVNLLESMRGLLEMTEAERWLAVTTLGFDIAGLELYLPLISGARVIVLDREASRNAQALSEALEGSGATVMQATPSTWRLLLESGWAGRPGLKALCGGEALSGELAQRLRARVGRLWNVYGPTETTIWSSAREVEAGEAGQGVVGIGRPIANTQIYVLDAHGQPVPLGVTGEMYIGGAGVARGYLNRPELTAERFVANRFHGEGRERMYRTGDLGRWLADGSLDYQGRADAQVKLRGFRIELGEIEARLSQCVGVREAVVTVREDVPGEPRLVAYYVSSEAIEAQALREQLQGSLPEYMVPAAYVKLEHLPLTPNGKLDRKGLPAPEGQAYASTAYEAPQGEVEQTLAAIWQTLLGAERVGRHDDFFALGGHSLQAVRLVAQVRTQLGAELGLTELFAQPSLSAVAQAIVRGQGSALPAITAADRSEALPLSFAQQRLWFLAQMEGGSEAYHIPVGLRLTGELDEGALRRSLDRIVARHEALRTRFETQDGRAVQRVVPADVGLPLDWVDLSTEEAAESKLSVLAEAEARTPFDLEQGPLIRGRLVKLGEQEHVLLITMHHIVSDGWSQGVLARELGMLYEAYRAGGEDPLPALPIQYADYAVWQRRWLEGEELQRQGVYWEQALAGAPTLLSLPTDRARPVQQDYAGGSVAVVFDAELRAGLKRLSQRHGTTLFMTVLAGWSALLSRLSGQEEVVVGSPVANRTRSEVEDLIGFFVNTLALRVEVGSGVTVSELLGRVKGRVLEAQAHQDLPFEQVVERVRPVRSLSHSPVFQAALSWLNAEAVGLNLELPGLTIEGVGAGQAAAKFDLTLELRETAEGIAGSLDYATALFDRATIERYVGYLQRLLKAMAADDGQEVGRIALLGEEERARLLEAWNETEAAYPQASTIHGLFEAQVRRAPEAIAVEYEGQRVSYAELNARANRVAHALIGLGVGPDARVGLCAERSVELVTGLLGILKAGGGYVPLDPSYPPERLAYMLEDSAPVAVLAQPNTLAQLGALSVPVLDLEAPLEGEAEQDPQVEGLKPHHLAYVIYTSGSTGRPKGVMVEHRNTVNFLAWAAGSFPPSSLAKTLFSTSLNFDLSVFECFAPLTTGGCIDVVPNVLALGDGTHDIRLINTVPSALSALLESSGLDPAVEVVNVAGEALKRELVERLFAQTRAQRLYNLYGPSETTTYSSWVCMDRQTGFLAHIGRPIANTQIYVLDAYQQPVPAGVTGEVYIGGAGVARGYLNRPELTAERFVVNPFHGEGRERMYRTGDLGRWLADGNLEYQGRADAQVKLRGFRIELGEIEARLSQCAGVREAVVMVREDTPGQPRLAAYYVSSEATASGEAIEAQALREQLQSSLPEYMVPAAYVKLDRLPLTPNGKLDRKRLPAPEGQAYASTAYEAPQGEVEVALAEIWQTLLGVERVGRHDDFFALGGHSLQAVRLVAQVRTQLGAELGLTELFAQPSLSAVAQAIVRGQGSALPAITAADRSEALPLSFAQQRLWFLAQMEGGSEAYHIPVGLRLTGELDEGALRRSLDRIVARHEALRTRFETQDGQAVQRVVPADVGLTLDWVDLSTEEAAESKLSVLAEVEARTPFDLEQGPLIRGRLVKLGEQEHVLLITMHHIVSDGWSQGVLARELGVLYEAYRAGKEDPLPALPIQYADYAVWQRRWLEGEALQRQGTYWEQALAGAPTLLSLPTDRARPAQQDYAGGSVAVVFDETLSAGLKRLSQRHGTTLFMTVLAGWSALLSRLSGQEEVVVGSPVANRTRSEVEALIGFFVNTLALRVEVGSGVTVSELLGRVKGRVLEAQAHQDLPFEQVVERVRPVRSLSHSPVFQAALSWLNAEAVGLNLELEGLTIEGVEAGQAAAKFDLTLELRETAEGVAGSLDYATALFDRITIERYVGYLQRLLKAMAADDGQEVGRIALLGAAERRQIIDVWNTGEPAPVPSETLCALFEAQVRRTPEAIAVEYEGQRVSYAELNARANRIAHALIRLGVGPDARVGLCAERSVELVTGLLGILKAGGGYVPLDPSYPPERLTYMLEDSAPVAVLAQSSTREQLGAMSVPVLDLEDALEGEAEHDPQVEGLEPHHLAYVIYTSGSTGQPKGVEATIAGLANRLQWFIRDVLTEVPVTAFKTSIGFVDSVTETLGTLLAGGTLVVFDSEAVKDLPVFAQRLRQTGVSHLVVVPSLLKYLLQSGETRLDGLRMLVCSGERLAPELARQCVAAYPQARLLNFYGSSEVNGDATFYPYAGPDHVPAHSVIGRPIANTQIYILDAYGEPVPIGVPGEIHVGGEGVARGYLHRPELTAERFVANPFRGDGRERMYKTGDLGCWQADGNIVYLGRNDHQVKLRGFRIEPSEIEARLACCEGVREAAVLIRDDGAGEPRLIAYYSGPAALPAQALRAQLQTVLPAYMVPAAYVYLERMPLTSSGKLNRHALPQPAAGAYAQHRYEAPRSGIETRLASIWQALLGVERIGRHDDFFALGGNSLQAVRLIGLLTKADCRVTLTQLLQHPNIASLAEAVERNGMPTRDQAIPVRTTGSQRPLFLVHEITGLDGYFAQLGAWIDRDIPVYGLPAVDLGAPQLRTIEGLAARLKAAMRAVQPHGPYRLAGWSFGGVLAYEIAIQLIGEDEDVEFLGLLDTRLPALVSGGRPKWKAENRPHHAQLLELCLAYWQRHRPGGPESAQLARLAGVPDFSELLGRCRAQALLAPELAEVTEQELWHVLDRIVAHGGAQANYTVFPMPAKLHLFVAADEHRDGEALPHKRWLGWDAILPDTQLQRIVVPGTHQSMVLEHAQALGHALSAALHAASAQPQPDSPEARYVPLLTIDAGAHSRESIVCIPGAGDGIVRFMHLAEAFGGARLLYGMQPRGVDGWLVPHSTVEAAAAAYVRALDAGQVERGIHLIGHSFGGWVALDMALQLQAAGHTVASLTLLDCQAPGSEAGWLGRTYTATEVLAKFVEALELALGKPLGVDSAMLSAADEAEQWRLIHAGMVGAGLIPRRSQPGMLRGPIRTFGVALRTPYRPGRLYTGPVRLVLADDPHASREANERAQCLTVSRLRDWAPDLVAWRGPGNHFSLLTPPYVQQVVAWWESMRAAEEAQPVT</sequence>
<dbReference type="Pfam" id="PF00501">
    <property type="entry name" value="AMP-binding"/>
    <property type="match status" value="5"/>
</dbReference>
<dbReference type="CDD" id="cd19531">
    <property type="entry name" value="LCL_NRPS-like"/>
    <property type="match status" value="3"/>
</dbReference>
<evidence type="ECO:0000256" key="3">
    <source>
        <dbReference type="ARBA" id="ARBA00022450"/>
    </source>
</evidence>
<evidence type="ECO:0000259" key="6">
    <source>
        <dbReference type="PROSITE" id="PS50075"/>
    </source>
</evidence>
<dbReference type="NCBIfam" id="TIGR01733">
    <property type="entry name" value="AA-adenyl-dom"/>
    <property type="match status" value="5"/>
</dbReference>
<dbReference type="GO" id="GO:0005829">
    <property type="term" value="C:cytosol"/>
    <property type="evidence" value="ECO:0007669"/>
    <property type="project" value="TreeGrafter"/>
</dbReference>
<comment type="caution">
    <text evidence="7">The sequence shown here is derived from an EMBL/GenBank/DDBJ whole genome shotgun (WGS) entry which is preliminary data.</text>
</comment>
<dbReference type="InterPro" id="IPR000873">
    <property type="entry name" value="AMP-dep_synth/lig_dom"/>
</dbReference>
<dbReference type="CDD" id="cd19544">
    <property type="entry name" value="E-C_NRPS"/>
    <property type="match status" value="2"/>
</dbReference>
<dbReference type="FunFam" id="3.30.559.10:FF:000012">
    <property type="entry name" value="Non-ribosomal peptide synthetase"/>
    <property type="match status" value="3"/>
</dbReference>
<dbReference type="InterPro" id="IPR009081">
    <property type="entry name" value="PP-bd_ACP"/>
</dbReference>
<dbReference type="GO" id="GO:0043041">
    <property type="term" value="P:amino acid activation for nonribosomal peptide biosynthetic process"/>
    <property type="evidence" value="ECO:0007669"/>
    <property type="project" value="TreeGrafter"/>
</dbReference>
<dbReference type="InterPro" id="IPR025110">
    <property type="entry name" value="AMP-bd_C"/>
</dbReference>
<dbReference type="Gene3D" id="3.40.50.12780">
    <property type="entry name" value="N-terminal domain of ligase-like"/>
    <property type="match status" value="1"/>
</dbReference>
<dbReference type="NCBIfam" id="NF003417">
    <property type="entry name" value="PRK04813.1"/>
    <property type="match status" value="5"/>
</dbReference>
<dbReference type="Pfam" id="PF00668">
    <property type="entry name" value="Condensation"/>
    <property type="match status" value="5"/>
</dbReference>
<dbReference type="Gene3D" id="3.30.559.10">
    <property type="entry name" value="Chloramphenicol acetyltransferase-like domain"/>
    <property type="match status" value="5"/>
</dbReference>
<evidence type="ECO:0000256" key="5">
    <source>
        <dbReference type="ARBA" id="ARBA00022598"/>
    </source>
</evidence>
<evidence type="ECO:0000256" key="2">
    <source>
        <dbReference type="ARBA" id="ARBA00006432"/>
    </source>
</evidence>
<evidence type="ECO:0000313" key="7">
    <source>
        <dbReference type="EMBL" id="MDB0520345.1"/>
    </source>
</evidence>
<dbReference type="FunFam" id="1.10.1200.10:FF:000005">
    <property type="entry name" value="Nonribosomal peptide synthetase 1"/>
    <property type="match status" value="2"/>
</dbReference>
<dbReference type="PANTHER" id="PTHR45527:SF1">
    <property type="entry name" value="FATTY ACID SYNTHASE"/>
    <property type="match status" value="1"/>
</dbReference>
<dbReference type="Gene3D" id="3.40.50.980">
    <property type="match status" value="8"/>
</dbReference>
<dbReference type="FunFam" id="3.30.559.30:FF:000001">
    <property type="entry name" value="Non-ribosomal peptide synthetase"/>
    <property type="match status" value="1"/>
</dbReference>
<dbReference type="FunFam" id="2.30.38.10:FF:000001">
    <property type="entry name" value="Non-ribosomal peptide synthetase PvdI"/>
    <property type="match status" value="5"/>
</dbReference>
<dbReference type="InterPro" id="IPR020806">
    <property type="entry name" value="PKS_PP-bd"/>
</dbReference>
<dbReference type="Pfam" id="PF00975">
    <property type="entry name" value="Thioesterase"/>
    <property type="match status" value="2"/>
</dbReference>
<dbReference type="Pfam" id="PF13193">
    <property type="entry name" value="AMP-binding_C"/>
    <property type="match status" value="5"/>
</dbReference>
<comment type="cofactor">
    <cofactor evidence="1">
        <name>pantetheine 4'-phosphate</name>
        <dbReference type="ChEBI" id="CHEBI:47942"/>
    </cofactor>
</comment>
<dbReference type="CDD" id="cd12116">
    <property type="entry name" value="A_NRPS_Ta1_like"/>
    <property type="match status" value="1"/>
</dbReference>
<protein>
    <submittedName>
        <fullName evidence="7">Non-ribosomal peptide synthase/polyketide synthase</fullName>
    </submittedName>
</protein>
<dbReference type="CDD" id="cd05930">
    <property type="entry name" value="A_NRPS"/>
    <property type="match status" value="2"/>
</dbReference>
<dbReference type="InterPro" id="IPR006162">
    <property type="entry name" value="Ppantetheine_attach_site"/>
</dbReference>
<dbReference type="SUPFAM" id="SSF53474">
    <property type="entry name" value="alpha/beta-Hydrolases"/>
    <property type="match status" value="2"/>
</dbReference>
<proteinExistence type="inferred from homology"/>
<dbReference type="InterPro" id="IPR010071">
    <property type="entry name" value="AA_adenyl_dom"/>
</dbReference>
<dbReference type="PANTHER" id="PTHR45527">
    <property type="entry name" value="NONRIBOSOMAL PEPTIDE SYNTHETASE"/>
    <property type="match status" value="1"/>
</dbReference>
<dbReference type="InterPro" id="IPR023213">
    <property type="entry name" value="CAT-like_dom_sf"/>
</dbReference>
<dbReference type="FunFam" id="3.40.50.980:FF:000001">
    <property type="entry name" value="Non-ribosomal peptide synthetase"/>
    <property type="match status" value="4"/>
</dbReference>
<dbReference type="InterPro" id="IPR042099">
    <property type="entry name" value="ANL_N_sf"/>
</dbReference>
<keyword evidence="4" id="KW-0597">Phosphoprotein</keyword>
<dbReference type="Gene3D" id="1.10.1200.10">
    <property type="entry name" value="ACP-like"/>
    <property type="match status" value="5"/>
</dbReference>
<dbReference type="InterPro" id="IPR044894">
    <property type="entry name" value="TubC_N_sf"/>
</dbReference>
<dbReference type="InterPro" id="IPR001031">
    <property type="entry name" value="Thioesterase"/>
</dbReference>
<dbReference type="EMBL" id="JAIVEX010000001">
    <property type="protein sequence ID" value="MDB0520345.1"/>
    <property type="molecule type" value="Genomic_DNA"/>
</dbReference>
<dbReference type="InterPro" id="IPR045851">
    <property type="entry name" value="AMP-bd_C_sf"/>
</dbReference>
<accession>A0AAE3NDM3</accession>
<dbReference type="SMART" id="SM00823">
    <property type="entry name" value="PKS_PP"/>
    <property type="match status" value="4"/>
</dbReference>
<dbReference type="Gene3D" id="2.30.38.10">
    <property type="entry name" value="Luciferase, Domain 3"/>
    <property type="match status" value="4"/>
</dbReference>
<evidence type="ECO:0000256" key="1">
    <source>
        <dbReference type="ARBA" id="ARBA00001957"/>
    </source>
</evidence>
<dbReference type="Pfam" id="PF00550">
    <property type="entry name" value="PP-binding"/>
    <property type="match status" value="5"/>
</dbReference>
<comment type="similarity">
    <text evidence="2">Belongs to the ATP-dependent AMP-binding enzyme family.</text>
</comment>
<keyword evidence="3" id="KW-0596">Phosphopantetheine</keyword>
<dbReference type="PROSITE" id="PS00012">
    <property type="entry name" value="PHOSPHOPANTETHEINE"/>
    <property type="match status" value="4"/>
</dbReference>
<dbReference type="Gene3D" id="3.30.300.30">
    <property type="match status" value="5"/>
</dbReference>
<dbReference type="FunFam" id="3.30.300.30:FF:000010">
    <property type="entry name" value="Enterobactin synthetase component F"/>
    <property type="match status" value="5"/>
</dbReference>
<feature type="domain" description="Carrier" evidence="6">
    <location>
        <begin position="5310"/>
        <end position="5384"/>
    </location>
</feature>
<dbReference type="NCBIfam" id="NF004282">
    <property type="entry name" value="PRK05691.1"/>
    <property type="match status" value="7"/>
</dbReference>
<dbReference type="GO" id="GO:0009239">
    <property type="term" value="P:enterobactin biosynthetic process"/>
    <property type="evidence" value="ECO:0007669"/>
    <property type="project" value="TreeGrafter"/>
</dbReference>
<dbReference type="PROSITE" id="PS50075">
    <property type="entry name" value="CARRIER"/>
    <property type="match status" value="5"/>
</dbReference>
<dbReference type="GO" id="GO:0009366">
    <property type="term" value="C:enterobactin synthetase complex"/>
    <property type="evidence" value="ECO:0007669"/>
    <property type="project" value="TreeGrafter"/>
</dbReference>
<dbReference type="InterPro" id="IPR001242">
    <property type="entry name" value="Condensation_dom"/>
</dbReference>
<dbReference type="CDD" id="cd12117">
    <property type="entry name" value="A_NRPS_Srf_like"/>
    <property type="match status" value="1"/>
</dbReference>
<name>A0AAE3NDM3_RALSL</name>
<dbReference type="FunFam" id="3.40.50.980:FF:000002">
    <property type="entry name" value="Enterobactin synthetase component F"/>
    <property type="match status" value="1"/>
</dbReference>
<dbReference type="SUPFAM" id="SSF47336">
    <property type="entry name" value="ACP-like"/>
    <property type="match status" value="5"/>
</dbReference>
<dbReference type="GO" id="GO:0031177">
    <property type="term" value="F:phosphopantetheine binding"/>
    <property type="evidence" value="ECO:0007669"/>
    <property type="project" value="InterPro"/>
</dbReference>
<feature type="domain" description="Carrier" evidence="6">
    <location>
        <begin position="4255"/>
        <end position="4330"/>
    </location>
</feature>
<gene>
    <name evidence="7" type="ORF">LBW55_01780</name>
</gene>